<name>A0ABX0WKE9_9RHOO</name>
<proteinExistence type="predicted"/>
<organism evidence="1 2">
    <name type="scientific">Rhodocyclus gracilis</name>
    <dbReference type="NCBI Taxonomy" id="2929842"/>
    <lineage>
        <taxon>Bacteria</taxon>
        <taxon>Pseudomonadati</taxon>
        <taxon>Pseudomonadota</taxon>
        <taxon>Betaproteobacteria</taxon>
        <taxon>Rhodocyclales</taxon>
        <taxon>Rhodocyclaceae</taxon>
        <taxon>Rhodocyclus</taxon>
    </lineage>
</organism>
<sequence>MPRKKSIKLATTEFNAEVDKILTFLSTVKANQSEEHITWLYNYAVIRLYKEFEGLMLDALVAAVNNDTSTLEATTDVKFPKHLTDEVCEFLITGTGYFDFKGRSGLIKTLKSFVPDAHYLVSTVKKATYTGALDQLSTLRNFAAHESQVSKRAALDAIGATNLSASGAWLKKQSRFDTLAQKLKALSSELHGLAPY</sequence>
<gene>
    <name evidence="1" type="ORF">HCX48_07600</name>
</gene>
<evidence type="ECO:0008006" key="3">
    <source>
        <dbReference type="Google" id="ProtNLM"/>
    </source>
</evidence>
<evidence type="ECO:0000313" key="1">
    <source>
        <dbReference type="EMBL" id="NJA89085.1"/>
    </source>
</evidence>
<evidence type="ECO:0000313" key="2">
    <source>
        <dbReference type="Proteomes" id="UP000720344"/>
    </source>
</evidence>
<accession>A0ABX0WKE9</accession>
<protein>
    <recommendedName>
        <fullName evidence="3">RiboL-PSP-HEPN domain-containing protein</fullName>
    </recommendedName>
</protein>
<comment type="caution">
    <text evidence="1">The sequence shown here is derived from an EMBL/GenBank/DDBJ whole genome shotgun (WGS) entry which is preliminary data.</text>
</comment>
<reference evidence="2" key="1">
    <citation type="submission" date="2020-03" db="EMBL/GenBank/DDBJ databases">
        <title>Whole-genome sequence of the purple nonsulfur bacterium Rhodocyclus tenuis DSM112.</title>
        <authorList>
            <person name="Kyndt J.A."/>
            <person name="Meyer T.E."/>
        </authorList>
    </citation>
    <scope>NUCLEOTIDE SEQUENCE [LARGE SCALE GENOMIC DNA]</scope>
    <source>
        <strain evidence="2">DSM 112</strain>
    </source>
</reference>
<dbReference type="EMBL" id="JAATWB010000004">
    <property type="protein sequence ID" value="NJA89085.1"/>
    <property type="molecule type" value="Genomic_DNA"/>
</dbReference>
<dbReference type="Proteomes" id="UP000720344">
    <property type="component" value="Unassembled WGS sequence"/>
</dbReference>
<dbReference type="RefSeq" id="WP_167681528.1">
    <property type="nucleotide sequence ID" value="NZ_JAATWB010000004.1"/>
</dbReference>
<keyword evidence="2" id="KW-1185">Reference proteome</keyword>